<reference evidence="1 2" key="1">
    <citation type="submission" date="2020-01" db="EMBL/GenBank/DDBJ databases">
        <title>Genome analysis of Anaerocolumna sp. CBA3638.</title>
        <authorList>
            <person name="Kim J."/>
            <person name="Roh S.W."/>
        </authorList>
    </citation>
    <scope>NUCLEOTIDE SEQUENCE [LARGE SCALE GENOMIC DNA]</scope>
    <source>
        <strain evidence="1 2">CBA3638</strain>
    </source>
</reference>
<evidence type="ECO:0008006" key="3">
    <source>
        <dbReference type="Google" id="ProtNLM"/>
    </source>
</evidence>
<evidence type="ECO:0000313" key="1">
    <source>
        <dbReference type="EMBL" id="QHQ60888.1"/>
    </source>
</evidence>
<dbReference type="AlphaFoldDB" id="A0A6P1TNG0"/>
<dbReference type="EMBL" id="CP048000">
    <property type="protein sequence ID" value="QHQ60888.1"/>
    <property type="molecule type" value="Genomic_DNA"/>
</dbReference>
<dbReference type="Proteomes" id="UP000464314">
    <property type="component" value="Chromosome"/>
</dbReference>
<evidence type="ECO:0000313" key="2">
    <source>
        <dbReference type="Proteomes" id="UP000464314"/>
    </source>
</evidence>
<gene>
    <name evidence="1" type="ORF">Ana3638_09005</name>
</gene>
<keyword evidence="2" id="KW-1185">Reference proteome</keyword>
<dbReference type="KEGG" id="anr:Ana3638_09005"/>
<dbReference type="Gene3D" id="1.50.10.100">
    <property type="entry name" value="Chondroitin AC/alginate lyase"/>
    <property type="match status" value="1"/>
</dbReference>
<name>A0A6P1TNG0_9FIRM</name>
<organism evidence="1 2">
    <name type="scientific">Anaerocolumna sedimenticola</name>
    <dbReference type="NCBI Taxonomy" id="2696063"/>
    <lineage>
        <taxon>Bacteria</taxon>
        <taxon>Bacillati</taxon>
        <taxon>Bacillota</taxon>
        <taxon>Clostridia</taxon>
        <taxon>Lachnospirales</taxon>
        <taxon>Lachnospiraceae</taxon>
        <taxon>Anaerocolumna</taxon>
    </lineage>
</organism>
<dbReference type="InterPro" id="IPR008929">
    <property type="entry name" value="Chondroitin_lyas"/>
</dbReference>
<dbReference type="RefSeq" id="WP_161837716.1">
    <property type="nucleotide sequence ID" value="NZ_CP048000.1"/>
</dbReference>
<protein>
    <recommendedName>
        <fullName evidence="3">Heparinase</fullName>
    </recommendedName>
</protein>
<accession>A0A6P1TNG0</accession>
<proteinExistence type="predicted"/>
<dbReference type="SUPFAM" id="SSF48230">
    <property type="entry name" value="Chondroitin AC/alginate lyase"/>
    <property type="match status" value="1"/>
</dbReference>
<sequence length="293" mass="33580">MIYEIAKGYKGDYTIFRPYAPENNRESWEALPQKLKKDLLTWGEKHLGYEYPWIPATRYMEFCRIGNRANFESLYFARRRALNALVMAECTEGKGKFLDEIINGIMSICEESGWQLPAHNHNGKGEFECLPDNSNPVMDLFACETGAQLSMVAYLLKSQLDAVSPLIIKRIYNELTVRILNPYLSTHFGWMGEYGESVNNWTPWCTQNTLITIFSMEGIEREIKQRVLEQAAKSLDIFLNVYGEDGCCNEGASYYRAAGLCLFNAIEVMNAVTTDEFVSLYQNNKIRNIAPIF</sequence>